<protein>
    <recommendedName>
        <fullName evidence="3">DUF4194 domain-containing protein</fullName>
    </recommendedName>
</protein>
<evidence type="ECO:0008006" key="3">
    <source>
        <dbReference type="Google" id="ProtNLM"/>
    </source>
</evidence>
<sequence length="209" mass="23607">MSQFTNLAIQHFMSTPFVCRYTNEDIFNALERDEFREQVNQTLAIFNRAVIQTRAGNAYVCCYNTADTQESKTAIREHFRISAQDLQPLVLFLGLCQSSSPSSKPVKPGSKVSKGEILTAVQGSDTLLRQLDQIRHSRLLSSSATDATNILGQVLKRLKDLGYLKSIGSGELQYTATGLWDVLYEQLQFIQQYHEISSADEEYKQENLI</sequence>
<evidence type="ECO:0000313" key="1">
    <source>
        <dbReference type="EMBL" id="GAA4650964.1"/>
    </source>
</evidence>
<name>A0ABP8V4P1_9GAMM</name>
<organism evidence="1 2">
    <name type="scientific">Kistimonas scapharcae</name>
    <dbReference type="NCBI Taxonomy" id="1036133"/>
    <lineage>
        <taxon>Bacteria</taxon>
        <taxon>Pseudomonadati</taxon>
        <taxon>Pseudomonadota</taxon>
        <taxon>Gammaproteobacteria</taxon>
        <taxon>Oceanospirillales</taxon>
        <taxon>Endozoicomonadaceae</taxon>
        <taxon>Kistimonas</taxon>
    </lineage>
</organism>
<proteinExistence type="predicted"/>
<dbReference type="RefSeq" id="WP_345197249.1">
    <property type="nucleotide sequence ID" value="NZ_BAABFL010000430.1"/>
</dbReference>
<comment type="caution">
    <text evidence="1">The sequence shown here is derived from an EMBL/GenBank/DDBJ whole genome shotgun (WGS) entry which is preliminary data.</text>
</comment>
<evidence type="ECO:0000313" key="2">
    <source>
        <dbReference type="Proteomes" id="UP001500604"/>
    </source>
</evidence>
<keyword evidence="2" id="KW-1185">Reference proteome</keyword>
<dbReference type="Proteomes" id="UP001500604">
    <property type="component" value="Unassembled WGS sequence"/>
</dbReference>
<gene>
    <name evidence="1" type="ORF">GCM10023116_32470</name>
</gene>
<dbReference type="EMBL" id="BAABFL010000430">
    <property type="protein sequence ID" value="GAA4650964.1"/>
    <property type="molecule type" value="Genomic_DNA"/>
</dbReference>
<accession>A0ABP8V4P1</accession>
<reference evidence="2" key="1">
    <citation type="journal article" date="2019" name="Int. J. Syst. Evol. Microbiol.">
        <title>The Global Catalogue of Microorganisms (GCM) 10K type strain sequencing project: providing services to taxonomists for standard genome sequencing and annotation.</title>
        <authorList>
            <consortium name="The Broad Institute Genomics Platform"/>
            <consortium name="The Broad Institute Genome Sequencing Center for Infectious Disease"/>
            <person name="Wu L."/>
            <person name="Ma J."/>
        </authorList>
    </citation>
    <scope>NUCLEOTIDE SEQUENCE [LARGE SCALE GENOMIC DNA]</scope>
    <source>
        <strain evidence="2">JCM 17805</strain>
    </source>
</reference>